<evidence type="ECO:0000256" key="1">
    <source>
        <dbReference type="SAM" id="Phobius"/>
    </source>
</evidence>
<keyword evidence="1" id="KW-0812">Transmembrane</keyword>
<accession>A0A9P5PDT8</accession>
<protein>
    <submittedName>
        <fullName evidence="2">Uncharacterized protein</fullName>
    </submittedName>
</protein>
<gene>
    <name evidence="2" type="ORF">BDP27DRAFT_1370710</name>
</gene>
<dbReference type="OrthoDB" id="2017893at2759"/>
<dbReference type="EMBL" id="JADNRY010000252">
    <property type="protein sequence ID" value="KAF9060265.1"/>
    <property type="molecule type" value="Genomic_DNA"/>
</dbReference>
<sequence>MVTQKPYKPKLDALLKAGVRTFIDLTECGELSPYSSILSGRAELLGIEPKTIEYYNFPIRDRYGNWLLASSVRNCEGRDEALQIIAKEWSTVEKCKRFLIVQRPGLNLSLSNVGYEEKSPSAATRVEVYPFKALQLVFIALLLGFMFFFMTALGRL</sequence>
<keyword evidence="1" id="KW-1133">Transmembrane helix</keyword>
<feature type="transmembrane region" description="Helical" evidence="1">
    <location>
        <begin position="133"/>
        <end position="153"/>
    </location>
</feature>
<evidence type="ECO:0000313" key="2">
    <source>
        <dbReference type="EMBL" id="KAF9060265.1"/>
    </source>
</evidence>
<keyword evidence="1" id="KW-0472">Membrane</keyword>
<keyword evidence="3" id="KW-1185">Reference proteome</keyword>
<organism evidence="2 3">
    <name type="scientific">Rhodocollybia butyracea</name>
    <dbReference type="NCBI Taxonomy" id="206335"/>
    <lineage>
        <taxon>Eukaryota</taxon>
        <taxon>Fungi</taxon>
        <taxon>Dikarya</taxon>
        <taxon>Basidiomycota</taxon>
        <taxon>Agaricomycotina</taxon>
        <taxon>Agaricomycetes</taxon>
        <taxon>Agaricomycetidae</taxon>
        <taxon>Agaricales</taxon>
        <taxon>Marasmiineae</taxon>
        <taxon>Omphalotaceae</taxon>
        <taxon>Rhodocollybia</taxon>
    </lineage>
</organism>
<proteinExistence type="predicted"/>
<name>A0A9P5PDT8_9AGAR</name>
<reference evidence="2" key="1">
    <citation type="submission" date="2020-11" db="EMBL/GenBank/DDBJ databases">
        <authorList>
            <consortium name="DOE Joint Genome Institute"/>
            <person name="Ahrendt S."/>
            <person name="Riley R."/>
            <person name="Andreopoulos W."/>
            <person name="Labutti K."/>
            <person name="Pangilinan J."/>
            <person name="Ruiz-Duenas F.J."/>
            <person name="Barrasa J.M."/>
            <person name="Sanchez-Garcia M."/>
            <person name="Camarero S."/>
            <person name="Miyauchi S."/>
            <person name="Serrano A."/>
            <person name="Linde D."/>
            <person name="Babiker R."/>
            <person name="Drula E."/>
            <person name="Ayuso-Fernandez I."/>
            <person name="Pacheco R."/>
            <person name="Padilla G."/>
            <person name="Ferreira P."/>
            <person name="Barriuso J."/>
            <person name="Kellner H."/>
            <person name="Castanera R."/>
            <person name="Alfaro M."/>
            <person name="Ramirez L."/>
            <person name="Pisabarro A.G."/>
            <person name="Kuo A."/>
            <person name="Tritt A."/>
            <person name="Lipzen A."/>
            <person name="He G."/>
            <person name="Yan M."/>
            <person name="Ng V."/>
            <person name="Cullen D."/>
            <person name="Martin F."/>
            <person name="Rosso M.-N."/>
            <person name="Henrissat B."/>
            <person name="Hibbett D."/>
            <person name="Martinez A.T."/>
            <person name="Grigoriev I.V."/>
        </authorList>
    </citation>
    <scope>NUCLEOTIDE SEQUENCE</scope>
    <source>
        <strain evidence="2">AH 40177</strain>
    </source>
</reference>
<evidence type="ECO:0000313" key="3">
    <source>
        <dbReference type="Proteomes" id="UP000772434"/>
    </source>
</evidence>
<dbReference type="Proteomes" id="UP000772434">
    <property type="component" value="Unassembled WGS sequence"/>
</dbReference>
<comment type="caution">
    <text evidence="2">The sequence shown here is derived from an EMBL/GenBank/DDBJ whole genome shotgun (WGS) entry which is preliminary data.</text>
</comment>
<dbReference type="AlphaFoldDB" id="A0A9P5PDT8"/>